<dbReference type="PANTHER" id="PTHR32494">
    <property type="entry name" value="ALLANTOATE DEIMINASE-RELATED"/>
    <property type="match status" value="1"/>
</dbReference>
<reference evidence="3 4" key="1">
    <citation type="submission" date="2017-09" db="EMBL/GenBank/DDBJ databases">
        <title>Bacterial strain isolated from the female urinary microbiota.</title>
        <authorList>
            <person name="Thomas-White K."/>
            <person name="Kumar N."/>
            <person name="Forster S."/>
            <person name="Putonti C."/>
            <person name="Lawley T."/>
            <person name="Wolfe A.J."/>
        </authorList>
    </citation>
    <scope>NUCLEOTIDE SEQUENCE [LARGE SCALE GENOMIC DNA]</scope>
    <source>
        <strain evidence="3 4">UMB1301</strain>
    </source>
</reference>
<comment type="caution">
    <text evidence="3">The sequence shown here is derived from an EMBL/GenBank/DDBJ whole genome shotgun (WGS) entry which is preliminary data.</text>
</comment>
<dbReference type="Gene3D" id="3.40.630.10">
    <property type="entry name" value="Zn peptidases"/>
    <property type="match status" value="2"/>
</dbReference>
<evidence type="ECO:0008006" key="5">
    <source>
        <dbReference type="Google" id="ProtNLM"/>
    </source>
</evidence>
<proteinExistence type="predicted"/>
<keyword evidence="1" id="KW-0378">Hydrolase</keyword>
<protein>
    <recommendedName>
        <fullName evidence="5">Peptidase M20 dimerisation domain-containing protein</fullName>
    </recommendedName>
</protein>
<dbReference type="GO" id="GO:0016813">
    <property type="term" value="F:hydrolase activity, acting on carbon-nitrogen (but not peptide) bonds, in linear amidines"/>
    <property type="evidence" value="ECO:0007669"/>
    <property type="project" value="InterPro"/>
</dbReference>
<dbReference type="OrthoDB" id="9808195at2"/>
<gene>
    <name evidence="3" type="ORF">CJ199_04095</name>
</gene>
<feature type="compositionally biased region" description="Low complexity" evidence="2">
    <location>
        <begin position="95"/>
        <end position="111"/>
    </location>
</feature>
<feature type="compositionally biased region" description="Low complexity" evidence="2">
    <location>
        <begin position="118"/>
        <end position="140"/>
    </location>
</feature>
<feature type="region of interest" description="Disordered" evidence="2">
    <location>
        <begin position="158"/>
        <end position="191"/>
    </location>
</feature>
<dbReference type="PANTHER" id="PTHR32494:SF5">
    <property type="entry name" value="ALLANTOATE AMIDOHYDROLASE"/>
    <property type="match status" value="1"/>
</dbReference>
<accession>A0A2N6VQY4</accession>
<dbReference type="EMBL" id="PNHK01000001">
    <property type="protein sequence ID" value="PMD06550.1"/>
    <property type="molecule type" value="Genomic_DNA"/>
</dbReference>
<dbReference type="AlphaFoldDB" id="A0A2N6VQY4"/>
<dbReference type="InterPro" id="IPR002933">
    <property type="entry name" value="Peptidase_M20"/>
</dbReference>
<feature type="compositionally biased region" description="Low complexity" evidence="2">
    <location>
        <begin position="169"/>
        <end position="187"/>
    </location>
</feature>
<organism evidence="3 4">
    <name type="scientific">Brevibacterium paucivorans</name>
    <dbReference type="NCBI Taxonomy" id="170994"/>
    <lineage>
        <taxon>Bacteria</taxon>
        <taxon>Bacillati</taxon>
        <taxon>Actinomycetota</taxon>
        <taxon>Actinomycetes</taxon>
        <taxon>Micrococcales</taxon>
        <taxon>Brevibacteriaceae</taxon>
        <taxon>Brevibacterium</taxon>
    </lineage>
</organism>
<evidence type="ECO:0000256" key="1">
    <source>
        <dbReference type="ARBA" id="ARBA00022801"/>
    </source>
</evidence>
<evidence type="ECO:0000313" key="3">
    <source>
        <dbReference type="EMBL" id="PMD06550.1"/>
    </source>
</evidence>
<dbReference type="Proteomes" id="UP000235598">
    <property type="component" value="Unassembled WGS sequence"/>
</dbReference>
<dbReference type="InterPro" id="IPR010158">
    <property type="entry name" value="Amidase_Cbmase"/>
</dbReference>
<evidence type="ECO:0000256" key="2">
    <source>
        <dbReference type="SAM" id="MobiDB-lite"/>
    </source>
</evidence>
<sequence length="272" mass="29700">MTHTSQAEAFLADWNVHCTFGAVPGTHGVDRQEATEPDGQQRRWFAELLQRHGMKVVRDEIGNQFGPVELDLAAYAEIHVEQGRNMDEDGVTRCSGRPRSSLPPASSSTTTKRAFCIPRSVRSPSTRTPRSSPARPASCSTCVHRAWRSSTARLRSCGRASPRWRRPSLSRSTSSTSTPGTRTPTSRRAPRSVAKAFGLSHGEVLTVAGHDSTNMKDLVLTVMLFVPSFEGVSHNLNEFTKDDDLLAGLDHLTEVLRRIVTDPAVVAEAGNG</sequence>
<dbReference type="Pfam" id="PF01546">
    <property type="entry name" value="Peptidase_M20"/>
    <property type="match status" value="1"/>
</dbReference>
<name>A0A2N6VQY4_9MICO</name>
<evidence type="ECO:0000313" key="4">
    <source>
        <dbReference type="Proteomes" id="UP000235598"/>
    </source>
</evidence>
<feature type="region of interest" description="Disordered" evidence="2">
    <location>
        <begin position="87"/>
        <end position="140"/>
    </location>
</feature>
<dbReference type="SUPFAM" id="SSF53187">
    <property type="entry name" value="Zn-dependent exopeptidases"/>
    <property type="match status" value="2"/>
</dbReference>